<accession>A0A934IUF6</accession>
<dbReference type="SMART" id="SM00922">
    <property type="entry name" value="MR_MLE"/>
    <property type="match status" value="1"/>
</dbReference>
<evidence type="ECO:0000313" key="4">
    <source>
        <dbReference type="Proteomes" id="UP000609531"/>
    </source>
</evidence>
<evidence type="ECO:0000313" key="3">
    <source>
        <dbReference type="EMBL" id="MBJ3778245.1"/>
    </source>
</evidence>
<dbReference type="GO" id="GO:0009063">
    <property type="term" value="P:amino acid catabolic process"/>
    <property type="evidence" value="ECO:0007669"/>
    <property type="project" value="InterPro"/>
</dbReference>
<dbReference type="GO" id="GO:0000287">
    <property type="term" value="F:magnesium ion binding"/>
    <property type="evidence" value="ECO:0007669"/>
    <property type="project" value="UniProtKB-ARBA"/>
</dbReference>
<dbReference type="Pfam" id="PF02746">
    <property type="entry name" value="MR_MLE_N"/>
    <property type="match status" value="1"/>
</dbReference>
<gene>
    <name evidence="3" type="ORF">JCR33_21275</name>
</gene>
<dbReference type="PROSITE" id="PS00908">
    <property type="entry name" value="MR_MLE_1"/>
    <property type="match status" value="1"/>
</dbReference>
<name>A0A934IUF6_9HYPH</name>
<keyword evidence="4" id="KW-1185">Reference proteome</keyword>
<dbReference type="Gene3D" id="3.20.20.120">
    <property type="entry name" value="Enolase-like C-terminal domain"/>
    <property type="match status" value="1"/>
</dbReference>
<dbReference type="InterPro" id="IPR036849">
    <property type="entry name" value="Enolase-like_C_sf"/>
</dbReference>
<evidence type="ECO:0000259" key="2">
    <source>
        <dbReference type="SMART" id="SM00922"/>
    </source>
</evidence>
<dbReference type="EMBL" id="JAEKJA010000024">
    <property type="protein sequence ID" value="MBJ3778245.1"/>
    <property type="molecule type" value="Genomic_DNA"/>
</dbReference>
<dbReference type="PROSITE" id="PS00909">
    <property type="entry name" value="MR_MLE_2"/>
    <property type="match status" value="1"/>
</dbReference>
<dbReference type="Proteomes" id="UP000609531">
    <property type="component" value="Unassembled WGS sequence"/>
</dbReference>
<organism evidence="3 4">
    <name type="scientific">Acuticoccus mangrovi</name>
    <dbReference type="NCBI Taxonomy" id="2796142"/>
    <lineage>
        <taxon>Bacteria</taxon>
        <taxon>Pseudomonadati</taxon>
        <taxon>Pseudomonadota</taxon>
        <taxon>Alphaproteobacteria</taxon>
        <taxon>Hyphomicrobiales</taxon>
        <taxon>Amorphaceae</taxon>
        <taxon>Acuticoccus</taxon>
    </lineage>
</organism>
<dbReference type="PANTHER" id="PTHR48080:SF2">
    <property type="entry name" value="D-GALACTONATE DEHYDRATASE"/>
    <property type="match status" value="1"/>
</dbReference>
<dbReference type="InterPro" id="IPR029017">
    <property type="entry name" value="Enolase-like_N"/>
</dbReference>
<dbReference type="Gene3D" id="3.30.390.10">
    <property type="entry name" value="Enolase-like, N-terminal domain"/>
    <property type="match status" value="1"/>
</dbReference>
<dbReference type="PANTHER" id="PTHR48080">
    <property type="entry name" value="D-GALACTONATE DEHYDRATASE-RELATED"/>
    <property type="match status" value="1"/>
</dbReference>
<reference evidence="3" key="1">
    <citation type="submission" date="2020-12" db="EMBL/GenBank/DDBJ databases">
        <title>Bacterial taxonomy.</title>
        <authorList>
            <person name="Pan X."/>
        </authorList>
    </citation>
    <scope>NUCLEOTIDE SEQUENCE</scope>
    <source>
        <strain evidence="3">B2012</strain>
    </source>
</reference>
<dbReference type="InterPro" id="IPR018110">
    <property type="entry name" value="Mandel_Rmase/mucon_lact_enz_CS"/>
</dbReference>
<sequence length="376" mass="40278">MKITALKFIALTAPLGDGKAYGMSKSLSAGRQSTLVRLTLEDGTEGWGEAWGMPPVNLAYEPFLASYVVGTSVFDIEHVFGRILARHYHFGVQNQMMAAISGIDIAAKDAAGKLLGLPVSRLIGGRRIDAVPFYASGGYLTETPEPDFAPQIEEMAKAGYRAVKIKIGVSPDSDVARVATAREILGPDVEILVDINTNYTLDIALESVARLAPYRVGWVEEPLAPQDVANLARLNRATTVPIATGEALYTVFDFKRLTDAGAADVLQPDLTLCGGFWQGRKIAELAHACHLRLSPHVWGGAIGLAAALHYIAALPLYPHSDNVPKPVLLEYDLGVNPLRSDLLKAPILPQDGVIRVPDGPGLGIEIDPAALERYGA</sequence>
<dbReference type="GO" id="GO:0016829">
    <property type="term" value="F:lyase activity"/>
    <property type="evidence" value="ECO:0007669"/>
    <property type="project" value="UniProtKB-KW"/>
</dbReference>
<dbReference type="SUPFAM" id="SSF51604">
    <property type="entry name" value="Enolase C-terminal domain-like"/>
    <property type="match status" value="1"/>
</dbReference>
<dbReference type="SFLD" id="SFLDG00179">
    <property type="entry name" value="mandelate_racemase"/>
    <property type="match status" value="1"/>
</dbReference>
<dbReference type="SFLD" id="SFLDS00001">
    <property type="entry name" value="Enolase"/>
    <property type="match status" value="1"/>
</dbReference>
<protein>
    <submittedName>
        <fullName evidence="3">Mandelate racemase/muconate lactonizing enzyme family protein</fullName>
    </submittedName>
</protein>
<dbReference type="Pfam" id="PF13378">
    <property type="entry name" value="MR_MLE_C"/>
    <property type="match status" value="1"/>
</dbReference>
<feature type="domain" description="Mandelate racemase/muconate lactonizing enzyme C-terminal" evidence="2">
    <location>
        <begin position="145"/>
        <end position="241"/>
    </location>
</feature>
<dbReference type="InterPro" id="IPR013342">
    <property type="entry name" value="Mandelate_racemase_C"/>
</dbReference>
<evidence type="ECO:0000256" key="1">
    <source>
        <dbReference type="ARBA" id="ARBA00023239"/>
    </source>
</evidence>
<dbReference type="CDD" id="cd03316">
    <property type="entry name" value="MR_like"/>
    <property type="match status" value="1"/>
</dbReference>
<proteinExistence type="predicted"/>
<dbReference type="InterPro" id="IPR029065">
    <property type="entry name" value="Enolase_C-like"/>
</dbReference>
<comment type="caution">
    <text evidence="3">The sequence shown here is derived from an EMBL/GenBank/DDBJ whole genome shotgun (WGS) entry which is preliminary data.</text>
</comment>
<keyword evidence="1" id="KW-0456">Lyase</keyword>
<dbReference type="InterPro" id="IPR034593">
    <property type="entry name" value="DgoD-like"/>
</dbReference>
<dbReference type="AlphaFoldDB" id="A0A934IUF6"/>
<dbReference type="SUPFAM" id="SSF54826">
    <property type="entry name" value="Enolase N-terminal domain-like"/>
    <property type="match status" value="1"/>
</dbReference>
<dbReference type="InterPro" id="IPR013341">
    <property type="entry name" value="Mandelate_racemase_N_dom"/>
</dbReference>
<dbReference type="RefSeq" id="WP_198884146.1">
    <property type="nucleotide sequence ID" value="NZ_JAEKJA010000024.1"/>
</dbReference>